<dbReference type="SUPFAM" id="SSF54909">
    <property type="entry name" value="Dimeric alpha+beta barrel"/>
    <property type="match status" value="1"/>
</dbReference>
<sequence length="49" mass="5390">MVFTIIVNLYAKDGVEEQLRAKLTEAAQINSKDAGVLGWHPMQSASDSR</sequence>
<evidence type="ECO:0008006" key="3">
    <source>
        <dbReference type="Google" id="ProtNLM"/>
    </source>
</evidence>
<dbReference type="Gene3D" id="3.30.70.100">
    <property type="match status" value="1"/>
</dbReference>
<accession>A0A8T1GZR1</accession>
<name>A0A8T1GZR1_9STRA</name>
<feature type="non-terminal residue" evidence="1">
    <location>
        <position position="49"/>
    </location>
</feature>
<gene>
    <name evidence="1" type="ORF">PC129_g25553</name>
</gene>
<dbReference type="PANTHER" id="PTHR38052">
    <property type="entry name" value="EXPRESSED PROTEIN"/>
    <property type="match status" value="1"/>
</dbReference>
<organism evidence="1 2">
    <name type="scientific">Phytophthora cactorum</name>
    <dbReference type="NCBI Taxonomy" id="29920"/>
    <lineage>
        <taxon>Eukaryota</taxon>
        <taxon>Sar</taxon>
        <taxon>Stramenopiles</taxon>
        <taxon>Oomycota</taxon>
        <taxon>Peronosporomycetes</taxon>
        <taxon>Peronosporales</taxon>
        <taxon>Peronosporaceae</taxon>
        <taxon>Phytophthora</taxon>
    </lineage>
</organism>
<dbReference type="VEuPathDB" id="FungiDB:PC110_g22545"/>
<evidence type="ECO:0000313" key="2">
    <source>
        <dbReference type="Proteomes" id="UP000760860"/>
    </source>
</evidence>
<protein>
    <recommendedName>
        <fullName evidence="3">Antibiotic biosynthesis monooxygenase</fullName>
    </recommendedName>
</protein>
<dbReference type="AlphaFoldDB" id="A0A8T1GZR1"/>
<evidence type="ECO:0000313" key="1">
    <source>
        <dbReference type="EMBL" id="KAG3176346.1"/>
    </source>
</evidence>
<comment type="caution">
    <text evidence="1">The sequence shown here is derived from an EMBL/GenBank/DDBJ whole genome shotgun (WGS) entry which is preliminary data.</text>
</comment>
<reference evidence="1" key="1">
    <citation type="submission" date="2018-05" db="EMBL/GenBank/DDBJ databases">
        <title>Effector identification in a new, highly contiguous assembly of the strawberry crown rot pathogen Phytophthora cactorum.</title>
        <authorList>
            <person name="Armitage A.D."/>
            <person name="Nellist C.F."/>
            <person name="Bates H."/>
            <person name="Vickerstaff R.J."/>
            <person name="Harrison R.J."/>
        </authorList>
    </citation>
    <scope>NUCLEOTIDE SEQUENCE</scope>
    <source>
        <strain evidence="1">P421</strain>
    </source>
</reference>
<dbReference type="Proteomes" id="UP000760860">
    <property type="component" value="Unassembled WGS sequence"/>
</dbReference>
<proteinExistence type="predicted"/>
<dbReference type="EMBL" id="RCMV01006530">
    <property type="protein sequence ID" value="KAG3176346.1"/>
    <property type="molecule type" value="Genomic_DNA"/>
</dbReference>
<dbReference type="InterPro" id="IPR011008">
    <property type="entry name" value="Dimeric_a/b-barrel"/>
</dbReference>
<dbReference type="PANTHER" id="PTHR38052:SF1">
    <property type="entry name" value="ABM DOMAIN-CONTAINING PROTEIN"/>
    <property type="match status" value="1"/>
</dbReference>